<evidence type="ECO:0000313" key="2">
    <source>
        <dbReference type="Proteomes" id="UP000292362"/>
    </source>
</evidence>
<gene>
    <name evidence="1" type="ORF">CWI37_1829p0020</name>
</gene>
<proteinExistence type="predicted"/>
<evidence type="ECO:0000313" key="1">
    <source>
        <dbReference type="EMBL" id="TBT98265.1"/>
    </source>
</evidence>
<dbReference type="VEuPathDB" id="MicrosporidiaDB:CWI37_1829p0020"/>
<dbReference type="EMBL" id="PITJ01001829">
    <property type="protein sequence ID" value="TBT98265.1"/>
    <property type="molecule type" value="Genomic_DNA"/>
</dbReference>
<protein>
    <submittedName>
        <fullName evidence="1">Uncharacterized protein</fullName>
    </submittedName>
</protein>
<name>A0A4Q9KUJ8_9MICR</name>
<dbReference type="Proteomes" id="UP000292362">
    <property type="component" value="Unassembled WGS sequence"/>
</dbReference>
<sequence>MLNDLQNEVNQLLFLYFTTIGVIQRDYKTEGFKENVLPELLKNITECKQRIDEILEIKPCMDNENYENTKFYEDIRETVNKAKCFVNDGLEFLNKIL</sequence>
<reference evidence="1 2" key="1">
    <citation type="submission" date="2017-12" db="EMBL/GenBank/DDBJ databases">
        <authorList>
            <person name="Pombert J.-F."/>
            <person name="Haag K.L."/>
            <person name="Ebert D."/>
        </authorList>
    </citation>
    <scope>NUCLEOTIDE SEQUENCE [LARGE SCALE GENOMIC DNA]</scope>
    <source>
        <strain evidence="1">FI-OER-3-3</strain>
    </source>
</reference>
<organism evidence="1 2">
    <name type="scientific">Hamiltosporidium tvaerminnensis</name>
    <dbReference type="NCBI Taxonomy" id="1176355"/>
    <lineage>
        <taxon>Eukaryota</taxon>
        <taxon>Fungi</taxon>
        <taxon>Fungi incertae sedis</taxon>
        <taxon>Microsporidia</taxon>
        <taxon>Dubosqiidae</taxon>
        <taxon>Hamiltosporidium</taxon>
    </lineage>
</organism>
<dbReference type="AlphaFoldDB" id="A0A4Q9KUJ8"/>
<accession>A0A4Q9KUJ8</accession>
<comment type="caution">
    <text evidence="1">The sequence shown here is derived from an EMBL/GenBank/DDBJ whole genome shotgun (WGS) entry which is preliminary data.</text>
</comment>